<dbReference type="SUPFAM" id="SSF54991">
    <property type="entry name" value="Anticodon-binding domain of PheRS"/>
    <property type="match status" value="1"/>
</dbReference>
<dbReference type="PANTHER" id="PTHR10947">
    <property type="entry name" value="PHENYLALANYL-TRNA SYNTHETASE BETA CHAIN AND LEUCINE-RICH REPEAT-CONTAINING PROTEIN 47"/>
    <property type="match status" value="1"/>
</dbReference>
<evidence type="ECO:0000256" key="4">
    <source>
        <dbReference type="ARBA" id="ARBA00022490"/>
    </source>
</evidence>
<dbReference type="GO" id="GO:0005524">
    <property type="term" value="F:ATP binding"/>
    <property type="evidence" value="ECO:0007669"/>
    <property type="project" value="UniProtKB-UniRule"/>
</dbReference>
<comment type="similarity">
    <text evidence="2 15">Belongs to the phenylalanyl-tRNA synthetase beta subunit family. Type 1 subfamily.</text>
</comment>
<evidence type="ECO:0000256" key="6">
    <source>
        <dbReference type="ARBA" id="ARBA00022598"/>
    </source>
</evidence>
<evidence type="ECO:0000259" key="18">
    <source>
        <dbReference type="PROSITE" id="PS51447"/>
    </source>
</evidence>
<evidence type="ECO:0000259" key="17">
    <source>
        <dbReference type="PROSITE" id="PS50886"/>
    </source>
</evidence>
<evidence type="ECO:0000256" key="5">
    <source>
        <dbReference type="ARBA" id="ARBA00022555"/>
    </source>
</evidence>
<evidence type="ECO:0000256" key="12">
    <source>
        <dbReference type="ARBA" id="ARBA00022917"/>
    </source>
</evidence>
<protein>
    <recommendedName>
        <fullName evidence="15">Phenylalanine--tRNA ligase beta subunit</fullName>
        <ecNumber evidence="15">6.1.1.20</ecNumber>
    </recommendedName>
    <alternativeName>
        <fullName evidence="15">Phenylalanyl-tRNA synthetase beta subunit</fullName>
        <shortName evidence="15">PheRS</shortName>
    </alternativeName>
</protein>
<keyword evidence="6 15" id="KW-0436">Ligase</keyword>
<dbReference type="SUPFAM" id="SSF56037">
    <property type="entry name" value="PheT/TilS domain"/>
    <property type="match status" value="1"/>
</dbReference>
<evidence type="ECO:0000256" key="14">
    <source>
        <dbReference type="ARBA" id="ARBA00049255"/>
    </source>
</evidence>
<dbReference type="Gene3D" id="3.30.56.10">
    <property type="match status" value="2"/>
</dbReference>
<dbReference type="GO" id="GO:0000287">
    <property type="term" value="F:magnesium ion binding"/>
    <property type="evidence" value="ECO:0007669"/>
    <property type="project" value="UniProtKB-UniRule"/>
</dbReference>
<evidence type="ECO:0000256" key="3">
    <source>
        <dbReference type="ARBA" id="ARBA00011209"/>
    </source>
</evidence>
<keyword evidence="10 15" id="KW-0460">Magnesium</keyword>
<dbReference type="InterPro" id="IPR045060">
    <property type="entry name" value="Phe-tRNA-ligase_IIc_bsu"/>
</dbReference>
<comment type="subcellular location">
    <subcellularLocation>
        <location evidence="1 15">Cytoplasm</location>
    </subcellularLocation>
</comment>
<comment type="subunit">
    <text evidence="3 15">Tetramer of two alpha and two beta subunits.</text>
</comment>
<evidence type="ECO:0000256" key="11">
    <source>
        <dbReference type="ARBA" id="ARBA00022884"/>
    </source>
</evidence>
<dbReference type="Pfam" id="PF03147">
    <property type="entry name" value="FDX-ACB"/>
    <property type="match status" value="1"/>
</dbReference>
<dbReference type="InterPro" id="IPR041616">
    <property type="entry name" value="PheRS_beta_core"/>
</dbReference>
<dbReference type="GO" id="GO:0000049">
    <property type="term" value="F:tRNA binding"/>
    <property type="evidence" value="ECO:0007669"/>
    <property type="project" value="UniProtKB-UniRule"/>
</dbReference>
<reference evidence="20 21" key="1">
    <citation type="submission" date="2019-07" db="EMBL/GenBank/DDBJ databases">
        <title>Genomic Encyclopedia of Archaeal and Bacterial Type Strains, Phase II (KMG-II): from individual species to whole genera.</title>
        <authorList>
            <person name="Goeker M."/>
        </authorList>
    </citation>
    <scope>NUCLEOTIDE SEQUENCE [LARGE SCALE GENOMIC DNA]</scope>
    <source>
        <strain evidence="20 21">DSM 21935</strain>
    </source>
</reference>
<dbReference type="InterPro" id="IPR036690">
    <property type="entry name" value="Fdx_antiC-bd_sf"/>
</dbReference>
<keyword evidence="21" id="KW-1185">Reference proteome</keyword>
<dbReference type="InterPro" id="IPR005147">
    <property type="entry name" value="tRNA_synthase_B5-dom"/>
</dbReference>
<dbReference type="InterPro" id="IPR005121">
    <property type="entry name" value="Fdx_antiC-bd"/>
</dbReference>
<evidence type="ECO:0000313" key="20">
    <source>
        <dbReference type="EMBL" id="TYP95411.1"/>
    </source>
</evidence>
<keyword evidence="4 15" id="KW-0963">Cytoplasm</keyword>
<accession>A0A5D3YS86</accession>
<dbReference type="Gene3D" id="3.30.70.380">
    <property type="entry name" value="Ferrodoxin-fold anticodon-binding domain"/>
    <property type="match status" value="1"/>
</dbReference>
<dbReference type="GO" id="GO:0009328">
    <property type="term" value="C:phenylalanine-tRNA ligase complex"/>
    <property type="evidence" value="ECO:0007669"/>
    <property type="project" value="TreeGrafter"/>
</dbReference>
<dbReference type="GO" id="GO:0004826">
    <property type="term" value="F:phenylalanine-tRNA ligase activity"/>
    <property type="evidence" value="ECO:0007669"/>
    <property type="project" value="UniProtKB-UniRule"/>
</dbReference>
<keyword evidence="11 16" id="KW-0694">RNA-binding</keyword>
<sequence length="802" mass="90238">MKISYNWLNEFIDLDLSPEETAEKLTLIGLEVEEITSHGSQLEGVVVGEINEVKEHSNADRLQVCTVDTGSETVQIVCGADNVAAGQKVPVATVGTTLPIETENGEPFTIREAKLRGEESKGMICAEDEIGISDDHEGIMVLDQNTEVGIPLNEAIDLYEDSVIEIEITPNRPDATCHLGVARDLAAALDLELNKPFDTDFDNQEPLEEIKIDIKAPKKCHRYVGKMVKGITVQESPSWLKNKLRAIGVRPVNNIVDITNYVMFELGQPLHAFDADTIKGDKIIVKDYAEAIEFETLDHIERTCSPGTLFICDAEEPVAIAGVMGGVDSEVSDETANVLIESAYFDPATTRKTAKEQVLQSDASYRFERGVDPQLQRIAAERAAELIAELGNGSIVERCTDQHPVKAESHELRLRKSYVNRLLGTEFSINEIEDILDGLELTTVEKDEAEIVYSIPTFRPDLQREVDLIEEVGRLFDYNNIPSPKHGKFTSPEPLTEWEQLLSKAKETAKSLQFREIYSNSLMPEADAELLGDLDYMIHTLNPISTDMTTLRPSLQYGFLTSVAYNFNRNIDQLRFFEVGNVFNKADEGTYHSNIKEETNILFGLAGFKTTEHWKTDAKHFEVFDLKAPVKTFLEQLEVYDSLETTATDANELKYLYEELEVGRIYKISDELRNHYEIEYPAFVAEFSLSQIYNIRQEISPQKYEPVSKFPSFEFDFAVIVDSTITAGTLLNDIEETAGTSLKHLEVFDVFEDESLGENKKSIAFRLSFLNKNKTLTINDVEPIINKIIRVLEKNHSAELRS</sequence>
<keyword evidence="9 15" id="KW-0067">ATP-binding</keyword>
<dbReference type="InterPro" id="IPR020825">
    <property type="entry name" value="Phe-tRNA_synthase-like_B3/B4"/>
</dbReference>
<dbReference type="InterPro" id="IPR005146">
    <property type="entry name" value="B3/B4_tRNA-bd"/>
</dbReference>
<feature type="binding site" evidence="15">
    <location>
        <position position="471"/>
    </location>
    <ligand>
        <name>Mg(2+)</name>
        <dbReference type="ChEBI" id="CHEBI:18420"/>
        <note>shared with alpha subunit</note>
    </ligand>
</feature>
<dbReference type="InterPro" id="IPR033714">
    <property type="entry name" value="tRNA_bind_bactPheRS"/>
</dbReference>
<dbReference type="PROSITE" id="PS51483">
    <property type="entry name" value="B5"/>
    <property type="match status" value="1"/>
</dbReference>
<evidence type="ECO:0000256" key="2">
    <source>
        <dbReference type="ARBA" id="ARBA00008653"/>
    </source>
</evidence>
<dbReference type="HAMAP" id="MF_00283">
    <property type="entry name" value="Phe_tRNA_synth_beta1"/>
    <property type="match status" value="1"/>
</dbReference>
<dbReference type="CDD" id="cd02796">
    <property type="entry name" value="tRNA_bind_bactPheRS"/>
    <property type="match status" value="1"/>
</dbReference>
<dbReference type="EC" id="6.1.1.20" evidence="15"/>
<comment type="caution">
    <text evidence="20">The sequence shown here is derived from an EMBL/GenBank/DDBJ whole genome shotgun (WGS) entry which is preliminary data.</text>
</comment>
<dbReference type="RefSeq" id="WP_148898079.1">
    <property type="nucleotide sequence ID" value="NZ_VNHY01000001.1"/>
</dbReference>
<dbReference type="FunFam" id="2.40.50.140:FF:000045">
    <property type="entry name" value="Phenylalanine--tRNA ligase beta subunit"/>
    <property type="match status" value="1"/>
</dbReference>
<dbReference type="InterPro" id="IPR009061">
    <property type="entry name" value="DNA-bd_dom_put_sf"/>
</dbReference>
<keyword evidence="5 16" id="KW-0820">tRNA-binding</keyword>
<evidence type="ECO:0000256" key="1">
    <source>
        <dbReference type="ARBA" id="ARBA00004496"/>
    </source>
</evidence>
<proteinExistence type="inferred from homology"/>
<comment type="cofactor">
    <cofactor evidence="15">
        <name>Mg(2+)</name>
        <dbReference type="ChEBI" id="CHEBI:18420"/>
    </cofactor>
    <text evidence="15">Binds 2 magnesium ions per tetramer.</text>
</comment>
<name>A0A5D3YS86_9BACT</name>
<keyword evidence="8 15" id="KW-0547">Nucleotide-binding</keyword>
<dbReference type="EMBL" id="VNHY01000001">
    <property type="protein sequence ID" value="TYP95411.1"/>
    <property type="molecule type" value="Genomic_DNA"/>
</dbReference>
<feature type="binding site" evidence="15">
    <location>
        <position position="461"/>
    </location>
    <ligand>
        <name>Mg(2+)</name>
        <dbReference type="ChEBI" id="CHEBI:18420"/>
        <note>shared with alpha subunit</note>
    </ligand>
</feature>
<organism evidence="20 21">
    <name type="scientific">Fodinibius salinus</name>
    <dbReference type="NCBI Taxonomy" id="860790"/>
    <lineage>
        <taxon>Bacteria</taxon>
        <taxon>Pseudomonadati</taxon>
        <taxon>Balneolota</taxon>
        <taxon>Balneolia</taxon>
        <taxon>Balneolales</taxon>
        <taxon>Balneolaceae</taxon>
        <taxon>Fodinibius</taxon>
    </lineage>
</organism>
<keyword evidence="12 15" id="KW-0648">Protein biosynthesis</keyword>
<comment type="catalytic activity">
    <reaction evidence="14 15">
        <text>tRNA(Phe) + L-phenylalanine + ATP = L-phenylalanyl-tRNA(Phe) + AMP + diphosphate + H(+)</text>
        <dbReference type="Rhea" id="RHEA:19413"/>
        <dbReference type="Rhea" id="RHEA-COMP:9668"/>
        <dbReference type="Rhea" id="RHEA-COMP:9699"/>
        <dbReference type="ChEBI" id="CHEBI:15378"/>
        <dbReference type="ChEBI" id="CHEBI:30616"/>
        <dbReference type="ChEBI" id="CHEBI:33019"/>
        <dbReference type="ChEBI" id="CHEBI:58095"/>
        <dbReference type="ChEBI" id="CHEBI:78442"/>
        <dbReference type="ChEBI" id="CHEBI:78531"/>
        <dbReference type="ChEBI" id="CHEBI:456215"/>
        <dbReference type="EC" id="6.1.1.20"/>
    </reaction>
</comment>
<keyword evidence="7 15" id="KW-0479">Metal-binding</keyword>
<dbReference type="Gene3D" id="3.30.930.10">
    <property type="entry name" value="Bira Bifunctional Protein, Domain 2"/>
    <property type="match status" value="1"/>
</dbReference>
<feature type="binding site" evidence="15">
    <location>
        <position position="470"/>
    </location>
    <ligand>
        <name>Mg(2+)</name>
        <dbReference type="ChEBI" id="CHEBI:18420"/>
        <note>shared with alpha subunit</note>
    </ligand>
</feature>
<dbReference type="Proteomes" id="UP000324595">
    <property type="component" value="Unassembled WGS sequence"/>
</dbReference>
<evidence type="ECO:0000313" key="21">
    <source>
        <dbReference type="Proteomes" id="UP000324595"/>
    </source>
</evidence>
<evidence type="ECO:0000256" key="10">
    <source>
        <dbReference type="ARBA" id="ARBA00022842"/>
    </source>
</evidence>
<dbReference type="SUPFAM" id="SSF46955">
    <property type="entry name" value="Putative DNA-binding domain"/>
    <property type="match status" value="1"/>
</dbReference>
<dbReference type="InterPro" id="IPR002547">
    <property type="entry name" value="tRNA-bd_dom"/>
</dbReference>
<dbReference type="PANTHER" id="PTHR10947:SF0">
    <property type="entry name" value="PHENYLALANINE--TRNA LIGASE BETA SUBUNIT"/>
    <property type="match status" value="1"/>
</dbReference>
<evidence type="ECO:0000259" key="19">
    <source>
        <dbReference type="PROSITE" id="PS51483"/>
    </source>
</evidence>
<dbReference type="SMART" id="SM00873">
    <property type="entry name" value="B3_4"/>
    <property type="match status" value="1"/>
</dbReference>
<keyword evidence="13 15" id="KW-0030">Aminoacyl-tRNA synthetase</keyword>
<dbReference type="SUPFAM" id="SSF55681">
    <property type="entry name" value="Class II aaRS and biotin synthetases"/>
    <property type="match status" value="1"/>
</dbReference>
<dbReference type="InterPro" id="IPR012340">
    <property type="entry name" value="NA-bd_OB-fold"/>
</dbReference>
<dbReference type="GO" id="GO:0006432">
    <property type="term" value="P:phenylalanyl-tRNA aminoacylation"/>
    <property type="evidence" value="ECO:0007669"/>
    <property type="project" value="UniProtKB-UniRule"/>
</dbReference>
<gene>
    <name evidence="15" type="primary">pheT</name>
    <name evidence="20" type="ORF">LX73_0713</name>
</gene>
<evidence type="ECO:0000256" key="13">
    <source>
        <dbReference type="ARBA" id="ARBA00023146"/>
    </source>
</evidence>
<feature type="domain" description="TRNA-binding" evidence="17">
    <location>
        <begin position="39"/>
        <end position="153"/>
    </location>
</feature>
<evidence type="ECO:0000256" key="8">
    <source>
        <dbReference type="ARBA" id="ARBA00022741"/>
    </source>
</evidence>
<dbReference type="NCBIfam" id="TIGR00472">
    <property type="entry name" value="pheT_bact"/>
    <property type="match status" value="1"/>
</dbReference>
<evidence type="ECO:0000256" key="16">
    <source>
        <dbReference type="PROSITE-ProRule" id="PRU00209"/>
    </source>
</evidence>
<dbReference type="FunFam" id="3.50.40.10:FF:000001">
    <property type="entry name" value="Phenylalanine--tRNA ligase beta subunit"/>
    <property type="match status" value="1"/>
</dbReference>
<evidence type="ECO:0000256" key="7">
    <source>
        <dbReference type="ARBA" id="ARBA00022723"/>
    </source>
</evidence>
<dbReference type="InterPro" id="IPR045864">
    <property type="entry name" value="aa-tRNA-synth_II/BPL/LPL"/>
</dbReference>
<dbReference type="Gene3D" id="2.40.50.140">
    <property type="entry name" value="Nucleic acid-binding proteins"/>
    <property type="match status" value="1"/>
</dbReference>
<feature type="domain" description="FDX-ACB" evidence="18">
    <location>
        <begin position="708"/>
        <end position="801"/>
    </location>
</feature>
<feature type="binding site" evidence="15">
    <location>
        <position position="467"/>
    </location>
    <ligand>
        <name>Mg(2+)</name>
        <dbReference type="ChEBI" id="CHEBI:18420"/>
        <note>shared with alpha subunit</note>
    </ligand>
</feature>
<dbReference type="Gene3D" id="3.50.40.10">
    <property type="entry name" value="Phenylalanyl-trna Synthetase, Chain B, domain 3"/>
    <property type="match status" value="1"/>
</dbReference>
<feature type="domain" description="B5" evidence="19">
    <location>
        <begin position="407"/>
        <end position="483"/>
    </location>
</feature>
<dbReference type="PROSITE" id="PS51447">
    <property type="entry name" value="FDX_ACB"/>
    <property type="match status" value="1"/>
</dbReference>
<dbReference type="AlphaFoldDB" id="A0A5D3YS86"/>
<dbReference type="SMART" id="SM00896">
    <property type="entry name" value="FDX-ACB"/>
    <property type="match status" value="1"/>
</dbReference>
<evidence type="ECO:0000256" key="15">
    <source>
        <dbReference type="HAMAP-Rule" id="MF_00283"/>
    </source>
</evidence>
<evidence type="ECO:0000256" key="9">
    <source>
        <dbReference type="ARBA" id="ARBA00022840"/>
    </source>
</evidence>
<dbReference type="Pfam" id="PF17759">
    <property type="entry name" value="tRNA_synthFbeta"/>
    <property type="match status" value="1"/>
</dbReference>
<dbReference type="OrthoDB" id="9805455at2"/>
<dbReference type="PROSITE" id="PS50886">
    <property type="entry name" value="TRBD"/>
    <property type="match status" value="1"/>
</dbReference>
<dbReference type="Pfam" id="PF03484">
    <property type="entry name" value="B5"/>
    <property type="match status" value="1"/>
</dbReference>
<dbReference type="Pfam" id="PF01588">
    <property type="entry name" value="tRNA_bind"/>
    <property type="match status" value="1"/>
</dbReference>
<dbReference type="InterPro" id="IPR004532">
    <property type="entry name" value="Phe-tRNA-ligase_IIc_bsu_bact"/>
</dbReference>
<dbReference type="SUPFAM" id="SSF50249">
    <property type="entry name" value="Nucleic acid-binding proteins"/>
    <property type="match status" value="1"/>
</dbReference>
<dbReference type="SMART" id="SM00874">
    <property type="entry name" value="B5"/>
    <property type="match status" value="1"/>
</dbReference>
<dbReference type="Pfam" id="PF03483">
    <property type="entry name" value="B3_4"/>
    <property type="match status" value="1"/>
</dbReference>
<dbReference type="NCBIfam" id="NF045760">
    <property type="entry name" value="YtpR"/>
    <property type="match status" value="1"/>
</dbReference>